<dbReference type="SMART" id="SM00220">
    <property type="entry name" value="S_TKc"/>
    <property type="match status" value="1"/>
</dbReference>
<dbReference type="Gene3D" id="3.10.20.90">
    <property type="entry name" value="Phosphatidylinositol 3-kinase Catalytic Subunit, Chain A, domain 1"/>
    <property type="match status" value="1"/>
</dbReference>
<dbReference type="EMBL" id="JACAZH010000004">
    <property type="protein sequence ID" value="KAF7369965.1"/>
    <property type="molecule type" value="Genomic_DNA"/>
</dbReference>
<dbReference type="Pfam" id="PF07714">
    <property type="entry name" value="PK_Tyr_Ser-Thr"/>
    <property type="match status" value="1"/>
</dbReference>
<dbReference type="Gene3D" id="1.10.510.10">
    <property type="entry name" value="Transferase(Phosphotransferase) domain 1"/>
    <property type="match status" value="1"/>
</dbReference>
<dbReference type="PROSITE" id="PS00107">
    <property type="entry name" value="PROTEIN_KINASE_ATP"/>
    <property type="match status" value="1"/>
</dbReference>
<evidence type="ECO:0000256" key="1">
    <source>
        <dbReference type="ARBA" id="ARBA00022527"/>
    </source>
</evidence>
<keyword evidence="3" id="KW-0833">Ubl conjugation pathway</keyword>
<dbReference type="InterPro" id="IPR017441">
    <property type="entry name" value="Protein_kinase_ATP_BS"/>
</dbReference>
<dbReference type="Pfam" id="PF12436">
    <property type="entry name" value="USP7_ICP0_bdg"/>
    <property type="match status" value="1"/>
</dbReference>
<keyword evidence="8" id="KW-0808">Transferase</keyword>
<evidence type="ECO:0000313" key="8">
    <source>
        <dbReference type="EMBL" id="KAF7369965.1"/>
    </source>
</evidence>
<organism evidence="8 9">
    <name type="scientific">Mycena sanguinolenta</name>
    <dbReference type="NCBI Taxonomy" id="230812"/>
    <lineage>
        <taxon>Eukaryota</taxon>
        <taxon>Fungi</taxon>
        <taxon>Dikarya</taxon>
        <taxon>Basidiomycota</taxon>
        <taxon>Agaricomycotina</taxon>
        <taxon>Agaricomycetes</taxon>
        <taxon>Agaricomycetidae</taxon>
        <taxon>Agaricales</taxon>
        <taxon>Marasmiineae</taxon>
        <taxon>Mycenaceae</taxon>
        <taxon>Mycena</taxon>
    </lineage>
</organism>
<dbReference type="InterPro" id="IPR000719">
    <property type="entry name" value="Prot_kinase_dom"/>
</dbReference>
<dbReference type="InterPro" id="IPR036537">
    <property type="entry name" value="Adaptor_Cbl_N_dom_sf"/>
</dbReference>
<dbReference type="GO" id="GO:0005524">
    <property type="term" value="F:ATP binding"/>
    <property type="evidence" value="ECO:0007669"/>
    <property type="project" value="UniProtKB-UniRule"/>
</dbReference>
<dbReference type="AlphaFoldDB" id="A0A8H6Z647"/>
<dbReference type="PANTHER" id="PTHR44329:SF298">
    <property type="entry name" value="MIXED LINEAGE KINASE DOMAIN-LIKE PROTEIN"/>
    <property type="match status" value="1"/>
</dbReference>
<dbReference type="InterPro" id="IPR059179">
    <property type="entry name" value="MLKL-like_MCAfunc"/>
</dbReference>
<feature type="domain" description="Protein kinase" evidence="7">
    <location>
        <begin position="228"/>
        <end position="483"/>
    </location>
</feature>
<keyword evidence="9" id="KW-1185">Reference proteome</keyword>
<evidence type="ECO:0000259" key="7">
    <source>
        <dbReference type="PROSITE" id="PS50011"/>
    </source>
</evidence>
<evidence type="ECO:0000256" key="4">
    <source>
        <dbReference type="ARBA" id="ARBA00022840"/>
    </source>
</evidence>
<dbReference type="CDD" id="cd21037">
    <property type="entry name" value="MLKL_NTD"/>
    <property type="match status" value="1"/>
</dbReference>
<evidence type="ECO:0000313" key="9">
    <source>
        <dbReference type="Proteomes" id="UP000623467"/>
    </source>
</evidence>
<reference evidence="8" key="1">
    <citation type="submission" date="2020-05" db="EMBL/GenBank/DDBJ databases">
        <title>Mycena genomes resolve the evolution of fungal bioluminescence.</title>
        <authorList>
            <person name="Tsai I.J."/>
        </authorList>
    </citation>
    <scope>NUCLEOTIDE SEQUENCE</scope>
    <source>
        <strain evidence="8">160909Yilan</strain>
    </source>
</reference>
<dbReference type="InterPro" id="IPR011009">
    <property type="entry name" value="Kinase-like_dom_sf"/>
</dbReference>
<comment type="caution">
    <text evidence="8">The sequence shown here is derived from an EMBL/GenBank/DDBJ whole genome shotgun (WGS) entry which is preliminary data.</text>
</comment>
<keyword evidence="2 5" id="KW-0547">Nucleotide-binding</keyword>
<protein>
    <submittedName>
        <fullName evidence="8">Kinase-like protein</fullName>
    </submittedName>
</protein>
<dbReference type="GO" id="GO:0007166">
    <property type="term" value="P:cell surface receptor signaling pathway"/>
    <property type="evidence" value="ECO:0007669"/>
    <property type="project" value="InterPro"/>
</dbReference>
<dbReference type="Gene3D" id="1.20.930.20">
    <property type="entry name" value="Adaptor protein Cbl, N-terminal domain"/>
    <property type="match status" value="1"/>
</dbReference>
<dbReference type="GO" id="GO:0004674">
    <property type="term" value="F:protein serine/threonine kinase activity"/>
    <property type="evidence" value="ECO:0007669"/>
    <property type="project" value="UniProtKB-KW"/>
</dbReference>
<evidence type="ECO:0000256" key="5">
    <source>
        <dbReference type="PROSITE-ProRule" id="PRU10141"/>
    </source>
</evidence>
<feature type="binding site" evidence="5">
    <location>
        <position position="255"/>
    </location>
    <ligand>
        <name>ATP</name>
        <dbReference type="ChEBI" id="CHEBI:30616"/>
    </ligand>
</feature>
<dbReference type="SUPFAM" id="SSF56112">
    <property type="entry name" value="Protein kinase-like (PK-like)"/>
    <property type="match status" value="1"/>
</dbReference>
<dbReference type="OrthoDB" id="289038at2759"/>
<feature type="compositionally biased region" description="Pro residues" evidence="6">
    <location>
        <begin position="531"/>
        <end position="542"/>
    </location>
</feature>
<keyword evidence="8" id="KW-0418">Kinase</keyword>
<evidence type="ECO:0000256" key="6">
    <source>
        <dbReference type="SAM" id="MobiDB-lite"/>
    </source>
</evidence>
<sequence>MSLHAAWDVIIGVTPVPGLQSAFTVFKFIVSYVQNVRTSRQQLVGLANAVGQLLATLQREFQSSKLTVGSCAQPLDDLQSLLKDIHKFLQTEQDRSFLKALFHGDSRISAIEMFYRRIGTTTTAFQISASLNIQNMLRDNERARIEDAHALTERFVVLRNDHDELRRELNINHKNMLAMMVSIERRIEENRGGNIPEQDFYAHAQHYLSLTSGKQVKLEDWMISAFDVDYEAEIGAGGFGTVFKGTWNRTEVAIKLIHNGSGIAANVEMLRKEIDIWMTLRHPNILQFLGANTLDDKPFVVMPLMPYNSREFLRIRPSWDPLYILRDISLGLEYLHGRKICHGDLKGINVLIEDSGRALLCDFGLARIKADITSRTRTAGDTVISGSRNWMAPELLSGSLPRPPSDIYAFGMTIYELYTDANPLATIPYSDFIELVYRIGVRPERPEDDECPRMNDGIWDLADRCWNKDAKARPTARQVHDTIKILMLGFSREPVTATPSEQASRRIHSPPPIIQPPSRRLHSTPHISSPRPLPLPPPPPKPETVLPTEDQREILPSLEDIRLMDTRKQDQDLHLTVKFITDDTFAVHDGFDLALLDDKNGWPASNISTFQIPRQQPYRTFKSRTAKHFGYPEDRIRLWVLMRRQNQTIRAENSISDSSEGTLSLDHIQKNMCSATQNDLLLYLEILSESQSERPPNSIMIFLKHFDQDKQTLRGAGHILKIKSEKIGNLVAAINERMQWPPSTPLKLYEEMAERLVEVTNPRLTFRQNEIQSGDIICFEVDISQDERRKLESKGLRSNAISHYDFLRNRVMILFQPSLYESNEDTPQFTLVLSKKDSCATMSKMVSEYLRHSPGVELWMSTKIGDGSFQHIGGAPERRRDC</sequence>
<dbReference type="InterPro" id="IPR024729">
    <property type="entry name" value="USP7_ICP0-binding_dom"/>
</dbReference>
<proteinExistence type="predicted"/>
<dbReference type="PANTHER" id="PTHR44329">
    <property type="entry name" value="SERINE/THREONINE-PROTEIN KINASE TNNI3K-RELATED"/>
    <property type="match status" value="1"/>
</dbReference>
<gene>
    <name evidence="8" type="ORF">MSAN_00626300</name>
</gene>
<name>A0A8H6Z647_9AGAR</name>
<dbReference type="PROSITE" id="PS50011">
    <property type="entry name" value="PROTEIN_KINASE_DOM"/>
    <property type="match status" value="1"/>
</dbReference>
<evidence type="ECO:0000256" key="2">
    <source>
        <dbReference type="ARBA" id="ARBA00022741"/>
    </source>
</evidence>
<dbReference type="InterPro" id="IPR051681">
    <property type="entry name" value="Ser/Thr_Kinases-Pseudokinases"/>
</dbReference>
<dbReference type="Proteomes" id="UP000623467">
    <property type="component" value="Unassembled WGS sequence"/>
</dbReference>
<keyword evidence="1" id="KW-0723">Serine/threonine-protein kinase</keyword>
<feature type="region of interest" description="Disordered" evidence="6">
    <location>
        <begin position="495"/>
        <end position="547"/>
    </location>
</feature>
<keyword evidence="4 5" id="KW-0067">ATP-binding</keyword>
<dbReference type="InterPro" id="IPR001245">
    <property type="entry name" value="Ser-Thr/Tyr_kinase_cat_dom"/>
</dbReference>
<dbReference type="PROSITE" id="PS00108">
    <property type="entry name" value="PROTEIN_KINASE_ST"/>
    <property type="match status" value="1"/>
</dbReference>
<dbReference type="InterPro" id="IPR008271">
    <property type="entry name" value="Ser/Thr_kinase_AS"/>
</dbReference>
<evidence type="ECO:0000256" key="3">
    <source>
        <dbReference type="ARBA" id="ARBA00022786"/>
    </source>
</evidence>
<accession>A0A8H6Z647</accession>